<dbReference type="AlphaFoldDB" id="A0A918TN85"/>
<dbReference type="EMBL" id="BMYJ01000005">
    <property type="protein sequence ID" value="GHC55821.1"/>
    <property type="molecule type" value="Genomic_DNA"/>
</dbReference>
<keyword evidence="2" id="KW-1185">Reference proteome</keyword>
<dbReference type="Proteomes" id="UP000638981">
    <property type="component" value="Unassembled WGS sequence"/>
</dbReference>
<name>A0A918TN85_9RHOB</name>
<evidence type="ECO:0000313" key="1">
    <source>
        <dbReference type="EMBL" id="GHC55821.1"/>
    </source>
</evidence>
<sequence>MRFWLYGLALLCGSALQAQELVDYDALFRDHAEQVVKSTDGKSEHLELQNGVTVSRYANGIVATDSSEGGAVGCALMITGELLNIARQCRPAETQLQAGLEQNFMRVLRFAAENAYPPQDPAPLIKFYEQSFNRAMDPKSCAEIQSDEGILAMMNAFSDPLATESIVKMPRLPVSNPCL</sequence>
<evidence type="ECO:0000313" key="2">
    <source>
        <dbReference type="Proteomes" id="UP000638981"/>
    </source>
</evidence>
<comment type="caution">
    <text evidence="1">The sequence shown here is derived from an EMBL/GenBank/DDBJ whole genome shotgun (WGS) entry which is preliminary data.</text>
</comment>
<accession>A0A918TN85</accession>
<protein>
    <submittedName>
        <fullName evidence="1">Uncharacterized protein</fullName>
    </submittedName>
</protein>
<dbReference type="RefSeq" id="WP_189411397.1">
    <property type="nucleotide sequence ID" value="NZ_BMYJ01000005.1"/>
</dbReference>
<proteinExistence type="predicted"/>
<gene>
    <name evidence="1" type="ORF">GCM10007315_18760</name>
</gene>
<organism evidence="1 2">
    <name type="scientific">Neogemmobacter tilapiae</name>
    <dbReference type="NCBI Taxonomy" id="875041"/>
    <lineage>
        <taxon>Bacteria</taxon>
        <taxon>Pseudomonadati</taxon>
        <taxon>Pseudomonadota</taxon>
        <taxon>Alphaproteobacteria</taxon>
        <taxon>Rhodobacterales</taxon>
        <taxon>Paracoccaceae</taxon>
        <taxon>Neogemmobacter</taxon>
    </lineage>
</organism>
<reference evidence="1" key="1">
    <citation type="journal article" date="2014" name="Int. J. Syst. Evol. Microbiol.">
        <title>Complete genome sequence of Corynebacterium casei LMG S-19264T (=DSM 44701T), isolated from a smear-ripened cheese.</title>
        <authorList>
            <consortium name="US DOE Joint Genome Institute (JGI-PGF)"/>
            <person name="Walter F."/>
            <person name="Albersmeier A."/>
            <person name="Kalinowski J."/>
            <person name="Ruckert C."/>
        </authorList>
    </citation>
    <scope>NUCLEOTIDE SEQUENCE</scope>
    <source>
        <strain evidence="1">KCTC 23310</strain>
    </source>
</reference>
<reference evidence="1" key="2">
    <citation type="submission" date="2020-09" db="EMBL/GenBank/DDBJ databases">
        <authorList>
            <person name="Sun Q."/>
            <person name="Kim S."/>
        </authorList>
    </citation>
    <scope>NUCLEOTIDE SEQUENCE</scope>
    <source>
        <strain evidence="1">KCTC 23310</strain>
    </source>
</reference>